<name>A2E8X5_TRIV3</name>
<dbReference type="EMBL" id="DS113330">
    <property type="protein sequence ID" value="EAY10859.1"/>
    <property type="molecule type" value="Genomic_DNA"/>
</dbReference>
<protein>
    <submittedName>
        <fullName evidence="1">Uncharacterized protein</fullName>
    </submittedName>
</protein>
<reference evidence="1" key="2">
    <citation type="journal article" date="2007" name="Science">
        <title>Draft genome sequence of the sexually transmitted pathogen Trichomonas vaginalis.</title>
        <authorList>
            <person name="Carlton J.M."/>
            <person name="Hirt R.P."/>
            <person name="Silva J.C."/>
            <person name="Delcher A.L."/>
            <person name="Schatz M."/>
            <person name="Zhao Q."/>
            <person name="Wortman J.R."/>
            <person name="Bidwell S.L."/>
            <person name="Alsmark U.C.M."/>
            <person name="Besteiro S."/>
            <person name="Sicheritz-Ponten T."/>
            <person name="Noel C.J."/>
            <person name="Dacks J.B."/>
            <person name="Foster P.G."/>
            <person name="Simillion C."/>
            <person name="Van de Peer Y."/>
            <person name="Miranda-Saavedra D."/>
            <person name="Barton G.J."/>
            <person name="Westrop G.D."/>
            <person name="Mueller S."/>
            <person name="Dessi D."/>
            <person name="Fiori P.L."/>
            <person name="Ren Q."/>
            <person name="Paulsen I."/>
            <person name="Zhang H."/>
            <person name="Bastida-Corcuera F.D."/>
            <person name="Simoes-Barbosa A."/>
            <person name="Brown M.T."/>
            <person name="Hayes R.D."/>
            <person name="Mukherjee M."/>
            <person name="Okumura C.Y."/>
            <person name="Schneider R."/>
            <person name="Smith A.J."/>
            <person name="Vanacova S."/>
            <person name="Villalvazo M."/>
            <person name="Haas B.J."/>
            <person name="Pertea M."/>
            <person name="Feldblyum T.V."/>
            <person name="Utterback T.R."/>
            <person name="Shu C.L."/>
            <person name="Osoegawa K."/>
            <person name="de Jong P.J."/>
            <person name="Hrdy I."/>
            <person name="Horvathova L."/>
            <person name="Zubacova Z."/>
            <person name="Dolezal P."/>
            <person name="Malik S.B."/>
            <person name="Logsdon J.M. Jr."/>
            <person name="Henze K."/>
            <person name="Gupta A."/>
            <person name="Wang C.C."/>
            <person name="Dunne R.L."/>
            <person name="Upcroft J.A."/>
            <person name="Upcroft P."/>
            <person name="White O."/>
            <person name="Salzberg S.L."/>
            <person name="Tang P."/>
            <person name="Chiu C.-H."/>
            <person name="Lee Y.-S."/>
            <person name="Embley T.M."/>
            <person name="Coombs G.H."/>
            <person name="Mottram J.C."/>
            <person name="Tachezy J."/>
            <person name="Fraser-Liggett C.M."/>
            <person name="Johnson P.J."/>
        </authorList>
    </citation>
    <scope>NUCLEOTIDE SEQUENCE [LARGE SCALE GENOMIC DNA]</scope>
    <source>
        <strain evidence="1">G3</strain>
    </source>
</reference>
<evidence type="ECO:0000313" key="1">
    <source>
        <dbReference type="EMBL" id="EAY10859.1"/>
    </source>
</evidence>
<dbReference type="InParanoid" id="A2E8X5"/>
<accession>A2E8X5</accession>
<sequence>MSDENGASFYGADYNHRFQQRYPNSQRRGVDVKAKSQKFVELTNTMKIFQKEEIEKVRTELLRDVENLESNLHNSLIKLNFVCQQEKS</sequence>
<reference evidence="1" key="1">
    <citation type="submission" date="2006-10" db="EMBL/GenBank/DDBJ databases">
        <authorList>
            <person name="Amadeo P."/>
            <person name="Zhao Q."/>
            <person name="Wortman J."/>
            <person name="Fraser-Liggett C."/>
            <person name="Carlton J."/>
        </authorList>
    </citation>
    <scope>NUCLEOTIDE SEQUENCE</scope>
    <source>
        <strain evidence="1">G3</strain>
    </source>
</reference>
<proteinExistence type="predicted"/>
<dbReference type="VEuPathDB" id="TrichDB:TVAGG3_1074730"/>
<dbReference type="VEuPathDB" id="TrichDB:TVAG_012250"/>
<dbReference type="KEGG" id="tva:4768797"/>
<organism evidence="1 2">
    <name type="scientific">Trichomonas vaginalis (strain ATCC PRA-98 / G3)</name>
    <dbReference type="NCBI Taxonomy" id="412133"/>
    <lineage>
        <taxon>Eukaryota</taxon>
        <taxon>Metamonada</taxon>
        <taxon>Parabasalia</taxon>
        <taxon>Trichomonadida</taxon>
        <taxon>Trichomonadidae</taxon>
        <taxon>Trichomonas</taxon>
    </lineage>
</organism>
<dbReference type="Proteomes" id="UP000001542">
    <property type="component" value="Unassembled WGS sequence"/>
</dbReference>
<evidence type="ECO:0000313" key="2">
    <source>
        <dbReference type="Proteomes" id="UP000001542"/>
    </source>
</evidence>
<gene>
    <name evidence="1" type="ORF">TVAG_012250</name>
</gene>
<dbReference type="AlphaFoldDB" id="A2E8X5"/>
<keyword evidence="2" id="KW-1185">Reference proteome</keyword>
<dbReference type="RefSeq" id="XP_001323082.1">
    <property type="nucleotide sequence ID" value="XM_001323047.1"/>
</dbReference>
<dbReference type="SMR" id="A2E8X5"/>